<dbReference type="InterPro" id="IPR007435">
    <property type="entry name" value="DUF484"/>
</dbReference>
<dbReference type="Proteomes" id="UP000009282">
    <property type="component" value="Chromosome"/>
</dbReference>
<dbReference type="eggNOG" id="COG3159">
    <property type="taxonomic scope" value="Bacteria"/>
</dbReference>
<dbReference type="HOGENOM" id="CLU_073320_0_0_6"/>
<dbReference type="InterPro" id="IPR029016">
    <property type="entry name" value="GAF-like_dom_sf"/>
</dbReference>
<dbReference type="Pfam" id="PF04340">
    <property type="entry name" value="DUF484"/>
    <property type="match status" value="1"/>
</dbReference>
<dbReference type="AlphaFoldDB" id="G4QFB6"/>
<dbReference type="PANTHER" id="PTHR38765">
    <property type="entry name" value="DUF484 DOMAIN-CONTAINING PROTEIN"/>
    <property type="match status" value="1"/>
</dbReference>
<organism evidence="1 2">
    <name type="scientific">Glaciecola nitratireducens (strain JCM 12485 / KCTC 12276 / FR1064)</name>
    <dbReference type="NCBI Taxonomy" id="1085623"/>
    <lineage>
        <taxon>Bacteria</taxon>
        <taxon>Pseudomonadati</taxon>
        <taxon>Pseudomonadota</taxon>
        <taxon>Gammaproteobacteria</taxon>
        <taxon>Alteromonadales</taxon>
        <taxon>Alteromonadaceae</taxon>
        <taxon>Brumicola</taxon>
    </lineage>
</organism>
<dbReference type="STRING" id="1085623.GNIT_0306"/>
<protein>
    <submittedName>
        <fullName evidence="1">Putative conserved protein, YigA-like protein</fullName>
    </submittedName>
</protein>
<keyword evidence="2" id="KW-1185">Reference proteome</keyword>
<accession>G4QFB6</accession>
<gene>
    <name evidence="1" type="ordered locus">GNIT_0306</name>
</gene>
<dbReference type="Gene3D" id="3.30.450.40">
    <property type="match status" value="1"/>
</dbReference>
<dbReference type="RefSeq" id="WP_014107339.1">
    <property type="nucleotide sequence ID" value="NC_016041.1"/>
</dbReference>
<dbReference type="PANTHER" id="PTHR38765:SF1">
    <property type="entry name" value="DUF484 DOMAIN-CONTAINING PROTEIN"/>
    <property type="match status" value="1"/>
</dbReference>
<sequence>MNKSGVKGNTAQALAPDFPSEAITEAEVREYILNNKDFFVKNPDVAEKVQVPHKQKGTVSLVELQSSQLRKKVRQLSFKLSQLISIAKQNEEIYRVYADLNLRLLRCTEFAEMQYTIEETLQDELDMSAAAIKPFKGLFALPEIQQRLFMEKRFKDSDFFFGRLSQHEKQLLFGDAIAESVALVLLGDKRDLGILAIGSADPIHFTPDMDTLLIRQLQEFLNVSMPDLLHY</sequence>
<dbReference type="KEGG" id="gni:GNIT_0306"/>
<evidence type="ECO:0000313" key="2">
    <source>
        <dbReference type="Proteomes" id="UP000009282"/>
    </source>
</evidence>
<reference evidence="1 2" key="1">
    <citation type="journal article" date="2011" name="J. Bacteriol.">
        <title>Complete genome sequence of seawater bacterium Glaciecola nitratireducens FR1064T.</title>
        <authorList>
            <person name="Bian F."/>
            <person name="Qin Q.L."/>
            <person name="Xie B.B."/>
            <person name="Shu Y.L."/>
            <person name="Zhang X.Y."/>
            <person name="Yu Y."/>
            <person name="Chen B."/>
            <person name="Chen X.L."/>
            <person name="Zhou B.C."/>
            <person name="Zhang Y.Z."/>
        </authorList>
    </citation>
    <scope>NUCLEOTIDE SEQUENCE [LARGE SCALE GENOMIC DNA]</scope>
    <source>
        <strain evidence="2">JCM 12485 / KCTC 12276 / FR1064</strain>
    </source>
</reference>
<proteinExistence type="predicted"/>
<evidence type="ECO:0000313" key="1">
    <source>
        <dbReference type="EMBL" id="AEP28460.1"/>
    </source>
</evidence>
<dbReference type="EMBL" id="CP003060">
    <property type="protein sequence ID" value="AEP28460.1"/>
    <property type="molecule type" value="Genomic_DNA"/>
</dbReference>
<name>G4QFB6_GLANF</name>
<dbReference type="OrthoDB" id="8525200at2"/>